<reference evidence="2" key="1">
    <citation type="submission" date="2021-12" db="EMBL/GenBank/DDBJ databases">
        <authorList>
            <person name="Zaccaron A."/>
            <person name="Stergiopoulos I."/>
        </authorList>
    </citation>
    <scope>NUCLEOTIDE SEQUENCE</scope>
    <source>
        <strain evidence="2">Race5_Kim</strain>
    </source>
</reference>
<keyword evidence="3" id="KW-1185">Reference proteome</keyword>
<dbReference type="RefSeq" id="XP_047760975.1">
    <property type="nucleotide sequence ID" value="XM_047903703.1"/>
</dbReference>
<dbReference type="EMBL" id="CP090166">
    <property type="protein sequence ID" value="UJO16609.1"/>
    <property type="molecule type" value="Genomic_DNA"/>
</dbReference>
<protein>
    <submittedName>
        <fullName evidence="2">Uncharacterized protein</fullName>
    </submittedName>
</protein>
<accession>A0A9Q8LFS9</accession>
<reference evidence="2" key="2">
    <citation type="journal article" date="2022" name="Microb. Genom.">
        <title>A chromosome-scale genome assembly of the tomato pathogen Cladosporium fulvum reveals a compartmentalized genome architecture and the presence of a dispensable chromosome.</title>
        <authorList>
            <person name="Zaccaron A.Z."/>
            <person name="Chen L.H."/>
            <person name="Samaras A."/>
            <person name="Stergiopoulos I."/>
        </authorList>
    </citation>
    <scope>NUCLEOTIDE SEQUENCE</scope>
    <source>
        <strain evidence="2">Race5_Kim</strain>
    </source>
</reference>
<evidence type="ECO:0000256" key="1">
    <source>
        <dbReference type="SAM" id="MobiDB-lite"/>
    </source>
</evidence>
<dbReference type="GeneID" id="71984433"/>
<proteinExistence type="predicted"/>
<dbReference type="KEGG" id="ffu:CLAFUR5_04555"/>
<feature type="compositionally biased region" description="Low complexity" evidence="1">
    <location>
        <begin position="138"/>
        <end position="157"/>
    </location>
</feature>
<name>A0A9Q8LFS9_PASFU</name>
<organism evidence="2 3">
    <name type="scientific">Passalora fulva</name>
    <name type="common">Tomato leaf mold</name>
    <name type="synonym">Cladosporium fulvum</name>
    <dbReference type="NCBI Taxonomy" id="5499"/>
    <lineage>
        <taxon>Eukaryota</taxon>
        <taxon>Fungi</taxon>
        <taxon>Dikarya</taxon>
        <taxon>Ascomycota</taxon>
        <taxon>Pezizomycotina</taxon>
        <taxon>Dothideomycetes</taxon>
        <taxon>Dothideomycetidae</taxon>
        <taxon>Mycosphaerellales</taxon>
        <taxon>Mycosphaerellaceae</taxon>
        <taxon>Fulvia</taxon>
    </lineage>
</organism>
<evidence type="ECO:0000313" key="3">
    <source>
        <dbReference type="Proteomes" id="UP000756132"/>
    </source>
</evidence>
<sequence length="157" mass="18212">MALPPRDEPPSLDDRIQGLPQELQDLIFDSVIYDNPRTFNRTQQYNPPLSLHVNRKTCDVFAKYHYYRNTRLITSDRELLERWLCSLPESHFDMLQVLAYDIEQSNWIHGAIFQRQEALRSSRKKILNTKQFTRANRSSCSTNLGSNGSSSLVHGTA</sequence>
<gene>
    <name evidence="2" type="ORF">CLAFUR5_04555</name>
</gene>
<dbReference type="Proteomes" id="UP000756132">
    <property type="component" value="Chromosome 4"/>
</dbReference>
<feature type="region of interest" description="Disordered" evidence="1">
    <location>
        <begin position="137"/>
        <end position="157"/>
    </location>
</feature>
<dbReference type="AlphaFoldDB" id="A0A9Q8LFS9"/>
<evidence type="ECO:0000313" key="2">
    <source>
        <dbReference type="EMBL" id="UJO16609.1"/>
    </source>
</evidence>